<keyword evidence="1" id="KW-0732">Signal</keyword>
<dbReference type="STRING" id="39946.A2Z7C8"/>
<feature type="chain" id="PRO_5002651182" description="EGF-like domain-containing protein" evidence="1">
    <location>
        <begin position="22"/>
        <end position="130"/>
    </location>
</feature>
<name>A2Z7C8_ORYSI</name>
<dbReference type="PANTHER" id="PTHR33881">
    <property type="entry name" value="NEUROGENIC LOCUS NOTCH-LIKE PROTEIN"/>
    <property type="match status" value="1"/>
</dbReference>
<dbReference type="AlphaFoldDB" id="A2Z7C8"/>
<evidence type="ECO:0000256" key="1">
    <source>
        <dbReference type="SAM" id="SignalP"/>
    </source>
</evidence>
<sequence length="130" mass="13461">MAAAGGCLLLLLLGVVATVAAGECNDDEELARRPCVAVNCGPGGQCVKEEGFSYHCACSPGFVNMLNLTELPCIKNCAFGKDCAALGLSPASTPAPAPTPAELVKLDDFDQSQNVLCPETERVDNTIKFG</sequence>
<evidence type="ECO:0000313" key="2">
    <source>
        <dbReference type="EMBL" id="EAY78512.1"/>
    </source>
</evidence>
<protein>
    <recommendedName>
        <fullName evidence="4">EGF-like domain-containing protein</fullName>
    </recommendedName>
</protein>
<reference evidence="2 3" key="1">
    <citation type="journal article" date="2005" name="PLoS Biol.">
        <title>The genomes of Oryza sativa: a history of duplications.</title>
        <authorList>
            <person name="Yu J."/>
            <person name="Wang J."/>
            <person name="Lin W."/>
            <person name="Li S."/>
            <person name="Li H."/>
            <person name="Zhou J."/>
            <person name="Ni P."/>
            <person name="Dong W."/>
            <person name="Hu S."/>
            <person name="Zeng C."/>
            <person name="Zhang J."/>
            <person name="Zhang Y."/>
            <person name="Li R."/>
            <person name="Xu Z."/>
            <person name="Li S."/>
            <person name="Li X."/>
            <person name="Zheng H."/>
            <person name="Cong L."/>
            <person name="Lin L."/>
            <person name="Yin J."/>
            <person name="Geng J."/>
            <person name="Li G."/>
            <person name="Shi J."/>
            <person name="Liu J."/>
            <person name="Lv H."/>
            <person name="Li J."/>
            <person name="Wang J."/>
            <person name="Deng Y."/>
            <person name="Ran L."/>
            <person name="Shi X."/>
            <person name="Wang X."/>
            <person name="Wu Q."/>
            <person name="Li C."/>
            <person name="Ren X."/>
            <person name="Wang J."/>
            <person name="Wang X."/>
            <person name="Li D."/>
            <person name="Liu D."/>
            <person name="Zhang X."/>
            <person name="Ji Z."/>
            <person name="Zhao W."/>
            <person name="Sun Y."/>
            <person name="Zhang Z."/>
            <person name="Bao J."/>
            <person name="Han Y."/>
            <person name="Dong L."/>
            <person name="Ji J."/>
            <person name="Chen P."/>
            <person name="Wu S."/>
            <person name="Liu J."/>
            <person name="Xiao Y."/>
            <person name="Bu D."/>
            <person name="Tan J."/>
            <person name="Yang L."/>
            <person name="Ye C."/>
            <person name="Zhang J."/>
            <person name="Xu J."/>
            <person name="Zhou Y."/>
            <person name="Yu Y."/>
            <person name="Zhang B."/>
            <person name="Zhuang S."/>
            <person name="Wei H."/>
            <person name="Liu B."/>
            <person name="Lei M."/>
            <person name="Yu H."/>
            <person name="Li Y."/>
            <person name="Xu H."/>
            <person name="Wei S."/>
            <person name="He X."/>
            <person name="Fang L."/>
            <person name="Zhang Z."/>
            <person name="Zhang Y."/>
            <person name="Huang X."/>
            <person name="Su Z."/>
            <person name="Tong W."/>
            <person name="Li J."/>
            <person name="Tong Z."/>
            <person name="Li S."/>
            <person name="Ye J."/>
            <person name="Wang L."/>
            <person name="Fang L."/>
            <person name="Lei T."/>
            <person name="Chen C."/>
            <person name="Chen H."/>
            <person name="Xu Z."/>
            <person name="Li H."/>
            <person name="Huang H."/>
            <person name="Zhang F."/>
            <person name="Xu H."/>
            <person name="Li N."/>
            <person name="Zhao C."/>
            <person name="Li S."/>
            <person name="Dong L."/>
            <person name="Huang Y."/>
            <person name="Li L."/>
            <person name="Xi Y."/>
            <person name="Qi Q."/>
            <person name="Li W."/>
            <person name="Zhang B."/>
            <person name="Hu W."/>
            <person name="Zhang Y."/>
            <person name="Tian X."/>
            <person name="Jiao Y."/>
            <person name="Liang X."/>
            <person name="Jin J."/>
            <person name="Gao L."/>
            <person name="Zheng W."/>
            <person name="Hao B."/>
            <person name="Liu S."/>
            <person name="Wang W."/>
            <person name="Yuan L."/>
            <person name="Cao M."/>
            <person name="McDermott J."/>
            <person name="Samudrala R."/>
            <person name="Wang J."/>
            <person name="Wong G.K."/>
            <person name="Yang H."/>
        </authorList>
    </citation>
    <scope>NUCLEOTIDE SEQUENCE [LARGE SCALE GENOMIC DNA]</scope>
    <source>
        <strain evidence="3">cv. 93-11</strain>
    </source>
</reference>
<dbReference type="OMA" id="SPCIVPN"/>
<gene>
    <name evidence="2" type="ORF">OsI_33608</name>
</gene>
<dbReference type="Proteomes" id="UP000007015">
    <property type="component" value="Chromosome 10"/>
</dbReference>
<keyword evidence="3" id="KW-1185">Reference proteome</keyword>
<dbReference type="PANTHER" id="PTHR33881:SF19">
    <property type="entry name" value="OS10G0419700 PROTEIN"/>
    <property type="match status" value="1"/>
</dbReference>
<feature type="signal peptide" evidence="1">
    <location>
        <begin position="1"/>
        <end position="21"/>
    </location>
</feature>
<dbReference type="HOGENOM" id="CLU_160279_0_0_1"/>
<proteinExistence type="predicted"/>
<organism evidence="2 3">
    <name type="scientific">Oryza sativa subsp. indica</name>
    <name type="common">Rice</name>
    <dbReference type="NCBI Taxonomy" id="39946"/>
    <lineage>
        <taxon>Eukaryota</taxon>
        <taxon>Viridiplantae</taxon>
        <taxon>Streptophyta</taxon>
        <taxon>Embryophyta</taxon>
        <taxon>Tracheophyta</taxon>
        <taxon>Spermatophyta</taxon>
        <taxon>Magnoliopsida</taxon>
        <taxon>Liliopsida</taxon>
        <taxon>Poales</taxon>
        <taxon>Poaceae</taxon>
        <taxon>BOP clade</taxon>
        <taxon>Oryzoideae</taxon>
        <taxon>Oryzeae</taxon>
        <taxon>Oryzinae</taxon>
        <taxon>Oryza</taxon>
        <taxon>Oryza sativa</taxon>
    </lineage>
</organism>
<dbReference type="Gramene" id="BGIOSGA031905-TA">
    <property type="protein sequence ID" value="BGIOSGA031905-PA"/>
    <property type="gene ID" value="BGIOSGA031905"/>
</dbReference>
<evidence type="ECO:0000313" key="3">
    <source>
        <dbReference type="Proteomes" id="UP000007015"/>
    </source>
</evidence>
<evidence type="ECO:0008006" key="4">
    <source>
        <dbReference type="Google" id="ProtNLM"/>
    </source>
</evidence>
<dbReference type="EMBL" id="CM000135">
    <property type="protein sequence ID" value="EAY78512.1"/>
    <property type="molecule type" value="Genomic_DNA"/>
</dbReference>
<accession>A2Z7C8</accession>